<evidence type="ECO:0000256" key="10">
    <source>
        <dbReference type="ARBA" id="ARBA00022679"/>
    </source>
</evidence>
<name>A0ABN2KTA6_9MICO</name>
<dbReference type="InterPro" id="IPR000374">
    <property type="entry name" value="PC_trans"/>
</dbReference>
<feature type="transmembrane region" description="Helical" evidence="20">
    <location>
        <begin position="105"/>
        <end position="123"/>
    </location>
</feature>
<evidence type="ECO:0000256" key="3">
    <source>
        <dbReference type="ARBA" id="ARBA00005119"/>
    </source>
</evidence>
<feature type="transmembrane region" description="Helical" evidence="20">
    <location>
        <begin position="56"/>
        <end position="73"/>
    </location>
</feature>
<evidence type="ECO:0000256" key="16">
    <source>
        <dbReference type="ARBA" id="ARBA00023209"/>
    </source>
</evidence>
<dbReference type="PROSITE" id="PS01315">
    <property type="entry name" value="CDS"/>
    <property type="match status" value="1"/>
</dbReference>
<comment type="catalytic activity">
    <reaction evidence="1 18">
        <text>a 1,2-diacyl-sn-glycero-3-phosphate + CTP + H(+) = a CDP-1,2-diacyl-sn-glycerol + diphosphate</text>
        <dbReference type="Rhea" id="RHEA:16229"/>
        <dbReference type="ChEBI" id="CHEBI:15378"/>
        <dbReference type="ChEBI" id="CHEBI:33019"/>
        <dbReference type="ChEBI" id="CHEBI:37563"/>
        <dbReference type="ChEBI" id="CHEBI:58332"/>
        <dbReference type="ChEBI" id="CHEBI:58608"/>
        <dbReference type="EC" id="2.7.7.41"/>
    </reaction>
</comment>
<dbReference type="PANTHER" id="PTHR46382">
    <property type="entry name" value="PHOSPHATIDATE CYTIDYLYLTRANSFERASE"/>
    <property type="match status" value="1"/>
</dbReference>
<comment type="subcellular location">
    <subcellularLocation>
        <location evidence="2">Cell membrane</location>
        <topology evidence="2">Multi-pass membrane protein</topology>
    </subcellularLocation>
</comment>
<dbReference type="RefSeq" id="WP_344066966.1">
    <property type="nucleotide sequence ID" value="NZ_BAAAPN010000056.1"/>
</dbReference>
<keyword evidence="11 18" id="KW-0812">Transmembrane</keyword>
<keyword evidence="16" id="KW-0594">Phospholipid biosynthesis</keyword>
<evidence type="ECO:0000256" key="14">
    <source>
        <dbReference type="ARBA" id="ARBA00023098"/>
    </source>
</evidence>
<organism evidence="21 22">
    <name type="scientific">Nostocoides vanveenii</name>
    <dbReference type="NCBI Taxonomy" id="330835"/>
    <lineage>
        <taxon>Bacteria</taxon>
        <taxon>Bacillati</taxon>
        <taxon>Actinomycetota</taxon>
        <taxon>Actinomycetes</taxon>
        <taxon>Micrococcales</taxon>
        <taxon>Intrasporangiaceae</taxon>
        <taxon>Nostocoides</taxon>
    </lineage>
</organism>
<keyword evidence="12 18" id="KW-0548">Nucleotidyltransferase</keyword>
<evidence type="ECO:0000256" key="9">
    <source>
        <dbReference type="ARBA" id="ARBA00022516"/>
    </source>
</evidence>
<evidence type="ECO:0000256" key="15">
    <source>
        <dbReference type="ARBA" id="ARBA00023136"/>
    </source>
</evidence>
<evidence type="ECO:0000256" key="18">
    <source>
        <dbReference type="RuleBase" id="RU003938"/>
    </source>
</evidence>
<keyword evidence="13 20" id="KW-1133">Transmembrane helix</keyword>
<dbReference type="EC" id="2.7.7.41" evidence="6 18"/>
<feature type="transmembrane region" description="Helical" evidence="20">
    <location>
        <begin position="227"/>
        <end position="249"/>
    </location>
</feature>
<keyword evidence="17" id="KW-1208">Phospholipid metabolism</keyword>
<keyword evidence="15 20" id="KW-0472">Membrane</keyword>
<evidence type="ECO:0000256" key="8">
    <source>
        <dbReference type="ARBA" id="ARBA00022475"/>
    </source>
</evidence>
<evidence type="ECO:0000256" key="7">
    <source>
        <dbReference type="ARBA" id="ARBA00019373"/>
    </source>
</evidence>
<keyword evidence="8" id="KW-1003">Cell membrane</keyword>
<accession>A0ABN2KTA6</accession>
<feature type="transmembrane region" description="Helical" evidence="20">
    <location>
        <begin position="202"/>
        <end position="221"/>
    </location>
</feature>
<proteinExistence type="inferred from homology"/>
<keyword evidence="10 18" id="KW-0808">Transferase</keyword>
<comment type="pathway">
    <text evidence="4">Lipid metabolism.</text>
</comment>
<evidence type="ECO:0000256" key="12">
    <source>
        <dbReference type="ARBA" id="ARBA00022695"/>
    </source>
</evidence>
<keyword evidence="22" id="KW-1185">Reference proteome</keyword>
<evidence type="ECO:0000313" key="21">
    <source>
        <dbReference type="EMBL" id="GAA1765543.1"/>
    </source>
</evidence>
<comment type="pathway">
    <text evidence="3 18">Phospholipid metabolism; CDP-diacylglycerol biosynthesis; CDP-diacylglycerol from sn-glycerol 3-phosphate: step 3/3.</text>
</comment>
<dbReference type="Proteomes" id="UP001501475">
    <property type="component" value="Unassembled WGS sequence"/>
</dbReference>
<evidence type="ECO:0000256" key="13">
    <source>
        <dbReference type="ARBA" id="ARBA00022989"/>
    </source>
</evidence>
<feature type="transmembrane region" description="Helical" evidence="20">
    <location>
        <begin position="135"/>
        <end position="156"/>
    </location>
</feature>
<feature type="region of interest" description="Disordered" evidence="19">
    <location>
        <begin position="1"/>
        <end position="23"/>
    </location>
</feature>
<evidence type="ECO:0000256" key="1">
    <source>
        <dbReference type="ARBA" id="ARBA00001698"/>
    </source>
</evidence>
<evidence type="ECO:0000256" key="20">
    <source>
        <dbReference type="SAM" id="Phobius"/>
    </source>
</evidence>
<evidence type="ECO:0000256" key="17">
    <source>
        <dbReference type="ARBA" id="ARBA00023264"/>
    </source>
</evidence>
<comment type="caution">
    <text evidence="21">The sequence shown here is derived from an EMBL/GenBank/DDBJ whole genome shotgun (WGS) entry which is preliminary data.</text>
</comment>
<dbReference type="PANTHER" id="PTHR46382:SF1">
    <property type="entry name" value="PHOSPHATIDATE CYTIDYLYLTRANSFERASE"/>
    <property type="match status" value="1"/>
</dbReference>
<dbReference type="EMBL" id="BAAAPN010000056">
    <property type="protein sequence ID" value="GAA1765543.1"/>
    <property type="molecule type" value="Genomic_DNA"/>
</dbReference>
<reference evidence="21 22" key="1">
    <citation type="journal article" date="2019" name="Int. J. Syst. Evol. Microbiol.">
        <title>The Global Catalogue of Microorganisms (GCM) 10K type strain sequencing project: providing services to taxonomists for standard genome sequencing and annotation.</title>
        <authorList>
            <consortium name="The Broad Institute Genomics Platform"/>
            <consortium name="The Broad Institute Genome Sequencing Center for Infectious Disease"/>
            <person name="Wu L."/>
            <person name="Ma J."/>
        </authorList>
    </citation>
    <scope>NUCLEOTIDE SEQUENCE [LARGE SCALE GENOMIC DNA]</scope>
    <source>
        <strain evidence="21 22">JCM 15591</strain>
    </source>
</reference>
<sequence>MTTPTGPSDIAQSPPAATPVTNPHGRAGRNLAQAIGVGVGLGAMILLSLFLAKDSFAVIIAVAMIVGVWELVRALAVKQIIVPIVPVAVGAAGMIYAAHQRGPEPLVVAFGLTCTAVAVWRVIDPRPGSGRDVAGGVFAAFYPCLLGGFAAMMLAADDGRSRIITFILVTVCSDIGGYVAGVLFGKHPMAPKISPKKSWEGFAGSVLFCAIAGSACIAVLFDKPWWIGVPLGALVAMCATIGDLMESVIKRDLGIKDMSNLLPGHGGMMDRLDSLLVCAPVVWAVLHYLVDA</sequence>
<dbReference type="Pfam" id="PF01148">
    <property type="entry name" value="CTP_transf_1"/>
    <property type="match status" value="1"/>
</dbReference>
<evidence type="ECO:0000313" key="22">
    <source>
        <dbReference type="Proteomes" id="UP001501475"/>
    </source>
</evidence>
<keyword evidence="9" id="KW-0444">Lipid biosynthesis</keyword>
<evidence type="ECO:0000256" key="6">
    <source>
        <dbReference type="ARBA" id="ARBA00012487"/>
    </source>
</evidence>
<evidence type="ECO:0000256" key="4">
    <source>
        <dbReference type="ARBA" id="ARBA00005189"/>
    </source>
</evidence>
<feature type="transmembrane region" description="Helical" evidence="20">
    <location>
        <begin position="162"/>
        <end position="181"/>
    </location>
</feature>
<evidence type="ECO:0000256" key="11">
    <source>
        <dbReference type="ARBA" id="ARBA00022692"/>
    </source>
</evidence>
<feature type="transmembrane region" description="Helical" evidence="20">
    <location>
        <begin position="270"/>
        <end position="290"/>
    </location>
</feature>
<gene>
    <name evidence="21" type="ORF">GCM10009810_25560</name>
</gene>
<evidence type="ECO:0000256" key="2">
    <source>
        <dbReference type="ARBA" id="ARBA00004651"/>
    </source>
</evidence>
<comment type="similarity">
    <text evidence="5 18">Belongs to the CDS family.</text>
</comment>
<keyword evidence="14" id="KW-0443">Lipid metabolism</keyword>
<feature type="transmembrane region" description="Helical" evidence="20">
    <location>
        <begin position="31"/>
        <end position="50"/>
    </location>
</feature>
<evidence type="ECO:0000256" key="19">
    <source>
        <dbReference type="SAM" id="MobiDB-lite"/>
    </source>
</evidence>
<evidence type="ECO:0000256" key="5">
    <source>
        <dbReference type="ARBA" id="ARBA00010185"/>
    </source>
</evidence>
<protein>
    <recommendedName>
        <fullName evidence="7 18">Phosphatidate cytidylyltransferase</fullName>
        <ecNumber evidence="6 18">2.7.7.41</ecNumber>
    </recommendedName>
</protein>
<feature type="transmembrane region" description="Helical" evidence="20">
    <location>
        <begin position="80"/>
        <end position="99"/>
    </location>
</feature>